<protein>
    <recommendedName>
        <fullName evidence="3">Transmembrane protein</fullName>
    </recommendedName>
</protein>
<dbReference type="Proteomes" id="UP000265566">
    <property type="component" value="Chromosome 3"/>
</dbReference>
<dbReference type="Gramene" id="rna18029">
    <property type="protein sequence ID" value="RHN69547.1"/>
    <property type="gene ID" value="gene18029"/>
</dbReference>
<keyword evidence="1" id="KW-1133">Transmembrane helix</keyword>
<feature type="transmembrane region" description="Helical" evidence="1">
    <location>
        <begin position="6"/>
        <end position="28"/>
    </location>
</feature>
<organism evidence="2">
    <name type="scientific">Medicago truncatula</name>
    <name type="common">Barrel medic</name>
    <name type="synonym">Medicago tribuloides</name>
    <dbReference type="NCBI Taxonomy" id="3880"/>
    <lineage>
        <taxon>Eukaryota</taxon>
        <taxon>Viridiplantae</taxon>
        <taxon>Streptophyta</taxon>
        <taxon>Embryophyta</taxon>
        <taxon>Tracheophyta</taxon>
        <taxon>Spermatophyta</taxon>
        <taxon>Magnoliopsida</taxon>
        <taxon>eudicotyledons</taxon>
        <taxon>Gunneridae</taxon>
        <taxon>Pentapetalae</taxon>
        <taxon>rosids</taxon>
        <taxon>fabids</taxon>
        <taxon>Fabales</taxon>
        <taxon>Fabaceae</taxon>
        <taxon>Papilionoideae</taxon>
        <taxon>50 kb inversion clade</taxon>
        <taxon>NPAAA clade</taxon>
        <taxon>Hologalegina</taxon>
        <taxon>IRL clade</taxon>
        <taxon>Trifolieae</taxon>
        <taxon>Medicago</taxon>
    </lineage>
</organism>
<keyword evidence="1" id="KW-0812">Transmembrane</keyword>
<sequence>MLILFILYIIFVCIVKPLLGIFFFFLWWSRFDLTYYYTLFITTELSSRDRWSRALKEMDMHRPQSFLKLYAKKVVEIKAERIELTHQRVSLKTTIVGRETKMTNEEDKEVLAEKDNAIEQMRVNENRVKIDRVMEFCVSFTKVQWGEEINPHHLFLELMEFLVNKQRRRMMYYMCHFFHSNISNVELLTLNKRLLEGNNLFIHILLTKLFMF</sequence>
<dbReference type="EMBL" id="PSQE01000003">
    <property type="protein sequence ID" value="RHN69547.1"/>
    <property type="molecule type" value="Genomic_DNA"/>
</dbReference>
<comment type="caution">
    <text evidence="2">The sequence shown here is derived from an EMBL/GenBank/DDBJ whole genome shotgun (WGS) entry which is preliminary data.</text>
</comment>
<dbReference type="AlphaFoldDB" id="A0A396J2U1"/>
<evidence type="ECO:0000256" key="1">
    <source>
        <dbReference type="SAM" id="Phobius"/>
    </source>
</evidence>
<proteinExistence type="predicted"/>
<name>A0A396J2U1_MEDTR</name>
<reference evidence="2" key="1">
    <citation type="journal article" date="2018" name="Nat. Plants">
        <title>Whole-genome landscape of Medicago truncatula symbiotic genes.</title>
        <authorList>
            <person name="Pecrix Y."/>
            <person name="Gamas P."/>
            <person name="Carrere S."/>
        </authorList>
    </citation>
    <scope>NUCLEOTIDE SEQUENCE</scope>
    <source>
        <tissue evidence="2">Leaves</tissue>
    </source>
</reference>
<evidence type="ECO:0008006" key="3">
    <source>
        <dbReference type="Google" id="ProtNLM"/>
    </source>
</evidence>
<accession>A0A396J2U1</accession>
<keyword evidence="1" id="KW-0472">Membrane</keyword>
<gene>
    <name evidence="2" type="ORF">MtrunA17_Chr3g0125891</name>
</gene>
<evidence type="ECO:0000313" key="2">
    <source>
        <dbReference type="EMBL" id="RHN69547.1"/>
    </source>
</evidence>